<dbReference type="InterPro" id="IPR027417">
    <property type="entry name" value="P-loop_NTPase"/>
</dbReference>
<evidence type="ECO:0000256" key="4">
    <source>
        <dbReference type="ARBA" id="ARBA00008545"/>
    </source>
</evidence>
<keyword evidence="11" id="KW-0540">Nuclease</keyword>
<keyword evidence="12" id="KW-0479">Metal-binding</keyword>
<dbReference type="EMBL" id="DQ151643">
    <property type="protein sequence ID" value="AAZ78351.1"/>
    <property type="molecule type" value="Genomic_DNA"/>
</dbReference>
<evidence type="ECO:0000256" key="21">
    <source>
        <dbReference type="ARBA" id="ARBA00030754"/>
    </source>
</evidence>
<dbReference type="GO" id="GO:0006260">
    <property type="term" value="P:DNA replication"/>
    <property type="evidence" value="ECO:0007669"/>
    <property type="project" value="UniProtKB-KW"/>
</dbReference>
<comment type="subunit">
    <text evidence="5">Interacts with the capsid protein; this interaction relocates Rep into the nucleus.</text>
</comment>
<accession>B2CS88</accession>
<keyword evidence="18" id="KW-0190">Covalent protein-DNA linkage</keyword>
<evidence type="ECO:0000256" key="12">
    <source>
        <dbReference type="ARBA" id="ARBA00022723"/>
    </source>
</evidence>
<accession>Q3Y8L6</accession>
<comment type="cofactor">
    <cofactor evidence="1">
        <name>Mn(2+)</name>
        <dbReference type="ChEBI" id="CHEBI:29035"/>
    </cofactor>
</comment>
<dbReference type="Pfam" id="PF02407">
    <property type="entry name" value="Viral_Rep"/>
    <property type="match status" value="1"/>
</dbReference>
<keyword evidence="7" id="KW-1048">Host nucleus</keyword>
<evidence type="ECO:0000256" key="10">
    <source>
        <dbReference type="ARBA" id="ARBA00022705"/>
    </source>
</evidence>
<evidence type="ECO:0000256" key="15">
    <source>
        <dbReference type="ARBA" id="ARBA00022801"/>
    </source>
</evidence>
<evidence type="ECO:0000313" key="25">
    <source>
        <dbReference type="EMBL" id="AAZ78351.1"/>
    </source>
</evidence>
<evidence type="ECO:0000256" key="9">
    <source>
        <dbReference type="ARBA" id="ARBA00022695"/>
    </source>
</evidence>
<evidence type="ECO:0000313" key="30">
    <source>
        <dbReference type="Proteomes" id="UP000157261"/>
    </source>
</evidence>
<comment type="catalytic activity">
    <reaction evidence="23">
        <text>ATP + H2O = ADP + phosphate + H(+)</text>
        <dbReference type="Rhea" id="RHEA:13065"/>
        <dbReference type="ChEBI" id="CHEBI:15377"/>
        <dbReference type="ChEBI" id="CHEBI:15378"/>
        <dbReference type="ChEBI" id="CHEBI:30616"/>
        <dbReference type="ChEBI" id="CHEBI:43474"/>
        <dbReference type="ChEBI" id="CHEBI:456216"/>
    </reaction>
</comment>
<keyword evidence="10" id="KW-0235">DNA replication</keyword>
<reference evidence="27" key="3">
    <citation type="submission" date="2008-03" db="EMBL/GenBank/DDBJ databases">
        <title>Genomic sequence of PCV2.</title>
        <authorList>
            <person name="Chen H.T."/>
        </authorList>
    </citation>
    <scope>NUCLEOTIDE SEQUENCE</scope>
    <source>
        <strain evidence="27">GS11</strain>
        <strain evidence="28">GS12</strain>
    </source>
</reference>
<reference evidence="25 29" key="1">
    <citation type="submission" date="2005-08" db="EMBL/GenBank/DDBJ databases">
        <authorList>
            <person name="Ma Y."/>
            <person name="Liu J."/>
            <person name="Li Z."/>
        </authorList>
    </citation>
    <scope>NUCLEOTIDE SEQUENCE [LARGE SCALE GENOMIC DNA]</scope>
    <source>
        <strain evidence="25">GS</strain>
    </source>
</reference>
<evidence type="ECO:0000256" key="5">
    <source>
        <dbReference type="ARBA" id="ARBA00011448"/>
    </source>
</evidence>
<dbReference type="Gene3D" id="3.40.50.300">
    <property type="entry name" value="P-loop containing nucleotide triphosphate hydrolases"/>
    <property type="match status" value="1"/>
</dbReference>
<evidence type="ECO:0000256" key="19">
    <source>
        <dbReference type="ARBA" id="ARBA00023125"/>
    </source>
</evidence>
<evidence type="ECO:0000313" key="29">
    <source>
        <dbReference type="Proteomes" id="UP000097286"/>
    </source>
</evidence>
<dbReference type="GO" id="GO:0016787">
    <property type="term" value="F:hydrolase activity"/>
    <property type="evidence" value="ECO:0007669"/>
    <property type="project" value="UniProtKB-KW"/>
</dbReference>
<organism evidence="25 29">
    <name type="scientific">Porcine circovirus 2</name>
    <name type="common">PCV2</name>
    <dbReference type="NCBI Taxonomy" id="85708"/>
    <lineage>
        <taxon>Viruses</taxon>
        <taxon>Monodnaviria</taxon>
        <taxon>Shotokuvirae</taxon>
        <taxon>Cressdnaviricota</taxon>
        <taxon>Arfiviricetes</taxon>
        <taxon>Cirlivirales</taxon>
        <taxon>Circoviridae</taxon>
        <taxon>Circovirus</taxon>
        <taxon>Circovirus porcine2</taxon>
    </lineage>
</organism>
<evidence type="ECO:0000313" key="26">
    <source>
        <dbReference type="EMBL" id="ABC26025.1"/>
    </source>
</evidence>
<dbReference type="InterPro" id="IPR049912">
    <property type="entry name" value="CRESS_DNA_REP"/>
</dbReference>
<dbReference type="GO" id="GO:0003723">
    <property type="term" value="F:RNA binding"/>
    <property type="evidence" value="ECO:0007669"/>
    <property type="project" value="InterPro"/>
</dbReference>
<keyword evidence="19" id="KW-0238">DNA-binding</keyword>
<dbReference type="Proteomes" id="UP000157261">
    <property type="component" value="Segment"/>
</dbReference>
<feature type="domain" description="CRESS-DNA virus Rep endonuclease" evidence="24">
    <location>
        <begin position="11"/>
        <end position="110"/>
    </location>
</feature>
<keyword evidence="17" id="KW-0067">ATP-binding</keyword>
<evidence type="ECO:0000256" key="16">
    <source>
        <dbReference type="ARBA" id="ARBA00022806"/>
    </source>
</evidence>
<evidence type="ECO:0000256" key="13">
    <source>
        <dbReference type="ARBA" id="ARBA00022741"/>
    </source>
</evidence>
<reference evidence="26 30" key="2">
    <citation type="submission" date="2005-11" db="EMBL/GenBank/DDBJ databases">
        <authorList>
            <person name="Ma Y.J."/>
            <person name="Liu J.X."/>
            <person name="Zhang Y."/>
            <person name="Li Z.Y."/>
            <person name="Zhao X.X."/>
        </authorList>
    </citation>
    <scope>NUCLEOTIDE SEQUENCE [LARGE SCALE GENOMIC DNA]</scope>
    <source>
        <strain evidence="26">Ww</strain>
    </source>
</reference>
<dbReference type="PROSITE" id="PS52020">
    <property type="entry name" value="CRESS_DNA_REP"/>
    <property type="match status" value="1"/>
</dbReference>
<protein>
    <recommendedName>
        <fullName evidence="6">Replication-associated protein</fullName>
    </recommendedName>
    <alternativeName>
        <fullName evidence="21">ATP-dependent helicase Rep</fullName>
    </alternativeName>
    <alternativeName>
        <fullName evidence="22">RepP</fullName>
    </alternativeName>
</protein>
<evidence type="ECO:0000256" key="6">
    <source>
        <dbReference type="ARBA" id="ARBA00014531"/>
    </source>
</evidence>
<sequence>MPSKKNGRSGPQPHKRWVFTLNNPSEDERKKIRELPISLFDYFIVGEEGNEEGRTPHLQGFANFVKKQTFNKVKWYFGARCHIEKAKGTDQQNKEYCSKEGNLLMECGAPRSQGQRSDLSTAVSTLLESGSLVTVAEQHPVTFVRNFRGLAELLKVSGKMQKRDWKTNVHVIVGPPGCGKSKWAANFADPETTYWKPPRNKWWDGYHGEEVVVIDDFYGWLPWDDLLRLCDRYPLTVETKGGTVPFLARSILITSNQTPLEWYSSTAVPAVEALYRRITSLVFWKNATEQSTEEGGQFVTLSPPCPEFPYEKSSTVFFITS</sequence>
<dbReference type="GO" id="GO:0004519">
    <property type="term" value="F:endonuclease activity"/>
    <property type="evidence" value="ECO:0007669"/>
    <property type="project" value="UniProtKB-KW"/>
</dbReference>
<comment type="cofactor">
    <cofactor evidence="2">
        <name>Mg(2+)</name>
        <dbReference type="ChEBI" id="CHEBI:18420"/>
    </cofactor>
</comment>
<dbReference type="Proteomes" id="UP000097286">
    <property type="component" value="Segment"/>
</dbReference>
<dbReference type="EMBL" id="EU547459">
    <property type="protein sequence ID" value="ACB30106.1"/>
    <property type="molecule type" value="Genomic_DNA"/>
</dbReference>
<proteinExistence type="inferred from homology"/>
<evidence type="ECO:0000256" key="3">
    <source>
        <dbReference type="ARBA" id="ARBA00004147"/>
    </source>
</evidence>
<keyword evidence="13" id="KW-0547">Nucleotide-binding</keyword>
<name>Q3Y8L6_PCV2</name>
<keyword evidence="9" id="KW-0548">Nucleotidyltransferase</keyword>
<evidence type="ECO:0000256" key="23">
    <source>
        <dbReference type="ARBA" id="ARBA00049360"/>
    </source>
</evidence>
<dbReference type="GO" id="GO:0003677">
    <property type="term" value="F:DNA binding"/>
    <property type="evidence" value="ECO:0007669"/>
    <property type="project" value="UniProtKB-KW"/>
</dbReference>
<evidence type="ECO:0000256" key="20">
    <source>
        <dbReference type="ARBA" id="ARBA00023268"/>
    </source>
</evidence>
<evidence type="ECO:0000256" key="18">
    <source>
        <dbReference type="ARBA" id="ARBA00023124"/>
    </source>
</evidence>
<comment type="similarity">
    <text evidence="4">Belongs to the nanoviruses/circoviruses replication-associated protein family.</text>
</comment>
<evidence type="ECO:0000256" key="1">
    <source>
        <dbReference type="ARBA" id="ARBA00001936"/>
    </source>
</evidence>
<evidence type="ECO:0000256" key="7">
    <source>
        <dbReference type="ARBA" id="ARBA00022562"/>
    </source>
</evidence>
<dbReference type="SUPFAM" id="SSF52540">
    <property type="entry name" value="P-loop containing nucleoside triphosphate hydrolases"/>
    <property type="match status" value="1"/>
</dbReference>
<comment type="subcellular location">
    <subcellularLocation>
        <location evidence="3">Host nucleus</location>
    </subcellularLocation>
</comment>
<dbReference type="GO" id="GO:0005524">
    <property type="term" value="F:ATP binding"/>
    <property type="evidence" value="ECO:0007669"/>
    <property type="project" value="UniProtKB-KW"/>
</dbReference>
<dbReference type="FunFam" id="3.40.1310.20:FF:000003">
    <property type="entry name" value="Rep protein"/>
    <property type="match status" value="1"/>
</dbReference>
<evidence type="ECO:0000256" key="22">
    <source>
        <dbReference type="ARBA" id="ARBA00032243"/>
    </source>
</evidence>
<dbReference type="Pfam" id="PF00910">
    <property type="entry name" value="RNA_helicase"/>
    <property type="match status" value="1"/>
</dbReference>
<dbReference type="GO" id="GO:0016779">
    <property type="term" value="F:nucleotidyltransferase activity"/>
    <property type="evidence" value="ECO:0007669"/>
    <property type="project" value="UniProtKB-KW"/>
</dbReference>
<keyword evidence="8" id="KW-0808">Transferase</keyword>
<evidence type="ECO:0000259" key="24">
    <source>
        <dbReference type="PROSITE" id="PS52020"/>
    </source>
</evidence>
<dbReference type="GO" id="GO:0003724">
    <property type="term" value="F:RNA helicase activity"/>
    <property type="evidence" value="ECO:0007669"/>
    <property type="project" value="InterPro"/>
</dbReference>
<dbReference type="EMBL" id="DQ322701">
    <property type="protein sequence ID" value="ABC26025.1"/>
    <property type="molecule type" value="Genomic_DNA"/>
</dbReference>
<evidence type="ECO:0000256" key="11">
    <source>
        <dbReference type="ARBA" id="ARBA00022722"/>
    </source>
</evidence>
<dbReference type="GO" id="GO:0042025">
    <property type="term" value="C:host cell nucleus"/>
    <property type="evidence" value="ECO:0007669"/>
    <property type="project" value="UniProtKB-SubCell"/>
</dbReference>
<dbReference type="Gene3D" id="3.40.1310.20">
    <property type="match status" value="1"/>
</dbReference>
<evidence type="ECO:0000256" key="17">
    <source>
        <dbReference type="ARBA" id="ARBA00022840"/>
    </source>
</evidence>
<keyword evidence="15" id="KW-0378">Hydrolase</keyword>
<keyword evidence="16" id="KW-0347">Helicase</keyword>
<dbReference type="EMBL" id="EU547460">
    <property type="protein sequence ID" value="ACB30107.1"/>
    <property type="molecule type" value="Genomic_DNA"/>
</dbReference>
<dbReference type="InterPro" id="IPR000605">
    <property type="entry name" value="Helicase_SF3_ssDNA/RNA_vir"/>
</dbReference>
<keyword evidence="14" id="KW-0255">Endonuclease</keyword>
<evidence type="ECO:0000313" key="28">
    <source>
        <dbReference type="EMBL" id="ACB30107.1"/>
    </source>
</evidence>
<organismHost>
    <name type="scientific">Sus scrofa</name>
    <name type="common">Pig</name>
    <dbReference type="NCBI Taxonomy" id="9823"/>
</organismHost>
<evidence type="ECO:0000256" key="14">
    <source>
        <dbReference type="ARBA" id="ARBA00022759"/>
    </source>
</evidence>
<dbReference type="GO" id="GO:0046872">
    <property type="term" value="F:metal ion binding"/>
    <property type="evidence" value="ECO:0007669"/>
    <property type="project" value="UniProtKB-KW"/>
</dbReference>
<evidence type="ECO:0000256" key="2">
    <source>
        <dbReference type="ARBA" id="ARBA00001946"/>
    </source>
</evidence>
<evidence type="ECO:0000256" key="8">
    <source>
        <dbReference type="ARBA" id="ARBA00022679"/>
    </source>
</evidence>
<keyword evidence="20" id="KW-0511">Multifunctional enzyme</keyword>
<evidence type="ECO:0000313" key="27">
    <source>
        <dbReference type="EMBL" id="ACB30106.1"/>
    </source>
</evidence>